<name>A0AAN7F7Q9_QUERU</name>
<protein>
    <recommendedName>
        <fullName evidence="1">F-box domain-containing protein</fullName>
    </recommendedName>
</protein>
<dbReference type="InterPro" id="IPR017451">
    <property type="entry name" value="F-box-assoc_interact_dom"/>
</dbReference>
<dbReference type="SUPFAM" id="SSF81383">
    <property type="entry name" value="F-box domain"/>
    <property type="match status" value="1"/>
</dbReference>
<dbReference type="CDD" id="cd22157">
    <property type="entry name" value="F-box_AtFBW1-like"/>
    <property type="match status" value="1"/>
</dbReference>
<keyword evidence="3" id="KW-1185">Reference proteome</keyword>
<dbReference type="Pfam" id="PF08268">
    <property type="entry name" value="FBA_3"/>
    <property type="match status" value="1"/>
</dbReference>
<dbReference type="SMART" id="SM00256">
    <property type="entry name" value="FBOX"/>
    <property type="match status" value="1"/>
</dbReference>
<dbReference type="NCBIfam" id="TIGR01640">
    <property type="entry name" value="F_box_assoc_1"/>
    <property type="match status" value="1"/>
</dbReference>
<dbReference type="PROSITE" id="PS50181">
    <property type="entry name" value="FBOX"/>
    <property type="match status" value="1"/>
</dbReference>
<dbReference type="AlphaFoldDB" id="A0AAN7F7Q9"/>
<dbReference type="PANTHER" id="PTHR31111">
    <property type="entry name" value="BNAA05G37150D PROTEIN-RELATED"/>
    <property type="match status" value="1"/>
</dbReference>
<reference evidence="2 3" key="1">
    <citation type="journal article" date="2023" name="G3 (Bethesda)">
        <title>A haplotype-resolved chromosome-scale genome for Quercus rubra L. provides insights into the genetics of adaptive traits for red oak species.</title>
        <authorList>
            <person name="Kapoor B."/>
            <person name="Jenkins J."/>
            <person name="Schmutz J."/>
            <person name="Zhebentyayeva T."/>
            <person name="Kuelheim C."/>
            <person name="Coggeshall M."/>
            <person name="Heim C."/>
            <person name="Lasky J.R."/>
            <person name="Leites L."/>
            <person name="Islam-Faridi N."/>
            <person name="Romero-Severson J."/>
            <person name="DeLeo V.L."/>
            <person name="Lucas S.M."/>
            <person name="Lazic D."/>
            <person name="Gailing O."/>
            <person name="Carlson J."/>
            <person name="Staton M."/>
        </authorList>
    </citation>
    <scope>NUCLEOTIDE SEQUENCE [LARGE SCALE GENOMIC DNA]</scope>
    <source>
        <strain evidence="2">Pseudo-F2</strain>
    </source>
</reference>
<evidence type="ECO:0000259" key="1">
    <source>
        <dbReference type="PROSITE" id="PS50181"/>
    </source>
</evidence>
<feature type="domain" description="F-box" evidence="1">
    <location>
        <begin position="20"/>
        <end position="66"/>
    </location>
</feature>
<comment type="caution">
    <text evidence="2">The sequence shown here is derived from an EMBL/GenBank/DDBJ whole genome shotgun (WGS) entry which is preliminary data.</text>
</comment>
<sequence length="363" mass="41710">MRAKPEIAVNKKSHEKISISATQQSIPLDIVMEILSWLPVKYVLRMKCVCRQWYTLTQDCHFIEKHMSRRRIKCLYNKIPITPPCNSQDNFQLICGCSGMLLRKRIASNKFLIMNNATRQMLELPDPHKNSFGMTFSFVPSTGCYKLVSIYDDNEETGNEGCEILTIGSDNSWRTINFPILNDANKKREKIMVVSAGEAVHCIKINKVRACFCAEMVSLDLESESFKSTIMPKELFSNWEKVWALDWNGCLSFAVRVEEVINVVVLEDYKKLKWGKEKIVIPLAFTNTSNGTPNLREDLVPLFAQNGDLWFWVKDKRFIAYNIESGKINCIIWDTEASKMEKCGFYVGRSSLINLKGMQPVKK</sequence>
<evidence type="ECO:0000313" key="2">
    <source>
        <dbReference type="EMBL" id="KAK4588118.1"/>
    </source>
</evidence>
<dbReference type="Proteomes" id="UP001324115">
    <property type="component" value="Unassembled WGS sequence"/>
</dbReference>
<evidence type="ECO:0000313" key="3">
    <source>
        <dbReference type="Proteomes" id="UP001324115"/>
    </source>
</evidence>
<dbReference type="InterPro" id="IPR013187">
    <property type="entry name" value="F-box-assoc_dom_typ3"/>
</dbReference>
<accession>A0AAN7F7Q9</accession>
<dbReference type="PANTHER" id="PTHR31111:SF125">
    <property type="entry name" value="F-BOX PROTEIN CPR30-LIKE"/>
    <property type="match status" value="1"/>
</dbReference>
<dbReference type="InterPro" id="IPR036047">
    <property type="entry name" value="F-box-like_dom_sf"/>
</dbReference>
<gene>
    <name evidence="2" type="ORF">RGQ29_019208</name>
</gene>
<organism evidence="2 3">
    <name type="scientific">Quercus rubra</name>
    <name type="common">Northern red oak</name>
    <name type="synonym">Quercus borealis</name>
    <dbReference type="NCBI Taxonomy" id="3512"/>
    <lineage>
        <taxon>Eukaryota</taxon>
        <taxon>Viridiplantae</taxon>
        <taxon>Streptophyta</taxon>
        <taxon>Embryophyta</taxon>
        <taxon>Tracheophyta</taxon>
        <taxon>Spermatophyta</taxon>
        <taxon>Magnoliopsida</taxon>
        <taxon>eudicotyledons</taxon>
        <taxon>Gunneridae</taxon>
        <taxon>Pentapetalae</taxon>
        <taxon>rosids</taxon>
        <taxon>fabids</taxon>
        <taxon>Fagales</taxon>
        <taxon>Fagaceae</taxon>
        <taxon>Quercus</taxon>
    </lineage>
</organism>
<proteinExistence type="predicted"/>
<dbReference type="Gene3D" id="1.20.1280.50">
    <property type="match status" value="1"/>
</dbReference>
<dbReference type="EMBL" id="JAXUIC010000005">
    <property type="protein sequence ID" value="KAK4588118.1"/>
    <property type="molecule type" value="Genomic_DNA"/>
</dbReference>
<dbReference type="EMBL" id="JAXUIC010000005">
    <property type="protein sequence ID" value="KAK4588117.1"/>
    <property type="molecule type" value="Genomic_DNA"/>
</dbReference>
<dbReference type="Pfam" id="PF00646">
    <property type="entry name" value="F-box"/>
    <property type="match status" value="1"/>
</dbReference>
<dbReference type="InterPro" id="IPR001810">
    <property type="entry name" value="F-box_dom"/>
</dbReference>